<protein>
    <submittedName>
        <fullName evidence="1">Uncharacterized protein</fullName>
    </submittedName>
</protein>
<accession>A0AAE8HE18</accession>
<evidence type="ECO:0000313" key="1">
    <source>
        <dbReference type="EMBL" id="SDV10600.1"/>
    </source>
</evidence>
<gene>
    <name evidence="1" type="ORF">SAMN04490209_3308</name>
</gene>
<name>A0AAE8HE18_9PSED</name>
<dbReference type="Proteomes" id="UP000182085">
    <property type="component" value="Chromosome I"/>
</dbReference>
<dbReference type="AlphaFoldDB" id="A0AAE8HE18"/>
<organism evidence="1 2">
    <name type="scientific">Pseudomonas rhodesiae</name>
    <dbReference type="NCBI Taxonomy" id="76760"/>
    <lineage>
        <taxon>Bacteria</taxon>
        <taxon>Pseudomonadati</taxon>
        <taxon>Pseudomonadota</taxon>
        <taxon>Gammaproteobacteria</taxon>
        <taxon>Pseudomonadales</taxon>
        <taxon>Pseudomonadaceae</taxon>
        <taxon>Pseudomonas</taxon>
    </lineage>
</organism>
<reference evidence="1 2" key="1">
    <citation type="submission" date="2016-10" db="EMBL/GenBank/DDBJ databases">
        <authorList>
            <person name="Varghese N."/>
            <person name="Submissions S."/>
        </authorList>
    </citation>
    <scope>NUCLEOTIDE SEQUENCE [LARGE SCALE GENOMIC DNA]</scope>
    <source>
        <strain evidence="1 2">BS2777</strain>
    </source>
</reference>
<proteinExistence type="predicted"/>
<sequence length="65" mass="7878">MYAGTMYLSSYHKPLFEATLPWVCTPEIPRKSLNPHLKKWDLWIATLFISFRYHENETWSPRLQH</sequence>
<dbReference type="EMBL" id="LT629801">
    <property type="protein sequence ID" value="SDV10600.1"/>
    <property type="molecule type" value="Genomic_DNA"/>
</dbReference>
<keyword evidence="2" id="KW-1185">Reference proteome</keyword>
<evidence type="ECO:0000313" key="2">
    <source>
        <dbReference type="Proteomes" id="UP000182085"/>
    </source>
</evidence>